<evidence type="ECO:0008006" key="3">
    <source>
        <dbReference type="Google" id="ProtNLM"/>
    </source>
</evidence>
<organism evidence="2">
    <name type="scientific">marine metagenome</name>
    <dbReference type="NCBI Taxonomy" id="408172"/>
    <lineage>
        <taxon>unclassified sequences</taxon>
        <taxon>metagenomes</taxon>
        <taxon>ecological metagenomes</taxon>
    </lineage>
</organism>
<name>A0A382N8B2_9ZZZZ</name>
<dbReference type="Gene3D" id="1.10.540.10">
    <property type="entry name" value="Acyl-CoA dehydrogenase/oxidase, N-terminal domain"/>
    <property type="match status" value="1"/>
</dbReference>
<proteinExistence type="predicted"/>
<sequence length="57" mass="6462">MSVAIQFDPIRLPPEAEALRAEVRQFLKNEIAAGTFDPNEDSQDNLEFSRKVGEKGW</sequence>
<reference evidence="2" key="1">
    <citation type="submission" date="2018-05" db="EMBL/GenBank/DDBJ databases">
        <authorList>
            <person name="Lanie J.A."/>
            <person name="Ng W.-L."/>
            <person name="Kazmierczak K.M."/>
            <person name="Andrzejewski T.M."/>
            <person name="Davidsen T.M."/>
            <person name="Wayne K.J."/>
            <person name="Tettelin H."/>
            <person name="Glass J.I."/>
            <person name="Rusch D."/>
            <person name="Podicherti R."/>
            <person name="Tsui H.-C.T."/>
            <person name="Winkler M.E."/>
        </authorList>
    </citation>
    <scope>NUCLEOTIDE SEQUENCE</scope>
</reference>
<accession>A0A382N8B2</accession>
<dbReference type="EMBL" id="UINC01098685">
    <property type="protein sequence ID" value="SVC57399.1"/>
    <property type="molecule type" value="Genomic_DNA"/>
</dbReference>
<feature type="non-terminal residue" evidence="2">
    <location>
        <position position="57"/>
    </location>
</feature>
<dbReference type="InterPro" id="IPR037069">
    <property type="entry name" value="AcylCoA_DH/ox_N_sf"/>
</dbReference>
<dbReference type="GO" id="GO:0016627">
    <property type="term" value="F:oxidoreductase activity, acting on the CH-CH group of donors"/>
    <property type="evidence" value="ECO:0007669"/>
    <property type="project" value="InterPro"/>
</dbReference>
<evidence type="ECO:0000313" key="2">
    <source>
        <dbReference type="EMBL" id="SVC57399.1"/>
    </source>
</evidence>
<protein>
    <recommendedName>
        <fullName evidence="3">Acyl-CoA dehydrogenase/oxidase N-terminal domain-containing protein</fullName>
    </recommendedName>
</protein>
<dbReference type="AlphaFoldDB" id="A0A382N8B2"/>
<gene>
    <name evidence="2" type="ORF">METZ01_LOCUS310253</name>
</gene>
<feature type="compositionally biased region" description="Basic and acidic residues" evidence="1">
    <location>
        <begin position="47"/>
        <end position="57"/>
    </location>
</feature>
<dbReference type="GO" id="GO:0050660">
    <property type="term" value="F:flavin adenine dinucleotide binding"/>
    <property type="evidence" value="ECO:0007669"/>
    <property type="project" value="InterPro"/>
</dbReference>
<feature type="region of interest" description="Disordered" evidence="1">
    <location>
        <begin position="34"/>
        <end position="57"/>
    </location>
</feature>
<evidence type="ECO:0000256" key="1">
    <source>
        <dbReference type="SAM" id="MobiDB-lite"/>
    </source>
</evidence>